<dbReference type="Proteomes" id="UP001597369">
    <property type="component" value="Unassembled WGS sequence"/>
</dbReference>
<comment type="caution">
    <text evidence="2">The sequence shown here is derived from an EMBL/GenBank/DDBJ whole genome shotgun (WGS) entry which is preliminary data.</text>
</comment>
<keyword evidence="3" id="KW-1185">Reference proteome</keyword>
<evidence type="ECO:0000256" key="1">
    <source>
        <dbReference type="SAM" id="SignalP"/>
    </source>
</evidence>
<keyword evidence="1" id="KW-0732">Signal</keyword>
<feature type="signal peptide" evidence="1">
    <location>
        <begin position="1"/>
        <end position="23"/>
    </location>
</feature>
<evidence type="ECO:0000313" key="2">
    <source>
        <dbReference type="EMBL" id="MFD2068886.1"/>
    </source>
</evidence>
<evidence type="ECO:0008006" key="4">
    <source>
        <dbReference type="Google" id="ProtNLM"/>
    </source>
</evidence>
<organism evidence="2 3">
    <name type="scientific">Pontibacter silvestris</name>
    <dbReference type="NCBI Taxonomy" id="2305183"/>
    <lineage>
        <taxon>Bacteria</taxon>
        <taxon>Pseudomonadati</taxon>
        <taxon>Bacteroidota</taxon>
        <taxon>Cytophagia</taxon>
        <taxon>Cytophagales</taxon>
        <taxon>Hymenobacteraceae</taxon>
        <taxon>Pontibacter</taxon>
    </lineage>
</organism>
<dbReference type="EMBL" id="JBHUHV010000058">
    <property type="protein sequence ID" value="MFD2068886.1"/>
    <property type="molecule type" value="Genomic_DNA"/>
</dbReference>
<reference evidence="3" key="1">
    <citation type="journal article" date="2019" name="Int. J. Syst. Evol. Microbiol.">
        <title>The Global Catalogue of Microorganisms (GCM) 10K type strain sequencing project: providing services to taxonomists for standard genome sequencing and annotation.</title>
        <authorList>
            <consortium name="The Broad Institute Genomics Platform"/>
            <consortium name="The Broad Institute Genome Sequencing Center for Infectious Disease"/>
            <person name="Wu L."/>
            <person name="Ma J."/>
        </authorList>
    </citation>
    <scope>NUCLEOTIDE SEQUENCE [LARGE SCALE GENOMIC DNA]</scope>
    <source>
        <strain evidence="3">JCM 16545</strain>
    </source>
</reference>
<name>A0ABW4X430_9BACT</name>
<accession>A0ABW4X430</accession>
<protein>
    <recommendedName>
        <fullName evidence="4">PepSY domain-containing protein</fullName>
    </recommendedName>
</protein>
<proteinExistence type="predicted"/>
<gene>
    <name evidence="2" type="ORF">ACFSKU_18495</name>
</gene>
<evidence type="ECO:0000313" key="3">
    <source>
        <dbReference type="Proteomes" id="UP001597369"/>
    </source>
</evidence>
<dbReference type="Gene3D" id="3.10.450.360">
    <property type="match status" value="1"/>
</dbReference>
<feature type="chain" id="PRO_5047227056" description="PepSY domain-containing protein" evidence="1">
    <location>
        <begin position="24"/>
        <end position="113"/>
    </location>
</feature>
<sequence>MKKVIFIATAIAFLRVTSTDASAQQVQEQTQQAQAIEQNMQDENKVKVSQYELPEPVKTSLKCDVYKNWTVGDIYKVLPTEGDAEGKIVYEVNMTNAEGQPGIVRINEKGGIV</sequence>
<dbReference type="RefSeq" id="WP_229957749.1">
    <property type="nucleotide sequence ID" value="NZ_JAJJWI010000001.1"/>
</dbReference>